<reference evidence="6 7" key="1">
    <citation type="journal article" date="2010" name="Stand. Genomic Sci.">
        <title>Complete genome sequence of Ilyobacter polytropus type strain (CuHbu1).</title>
        <authorList>
            <person name="Sikorski J."/>
            <person name="Chertkov O."/>
            <person name="Lapidus A."/>
            <person name="Nolan M."/>
            <person name="Lucas S."/>
            <person name="Del Rio T.G."/>
            <person name="Tice H."/>
            <person name="Cheng J.F."/>
            <person name="Tapia R."/>
            <person name="Han C."/>
            <person name="Goodwin L."/>
            <person name="Pitluck S."/>
            <person name="Liolios K."/>
            <person name="Ivanova N."/>
            <person name="Mavromatis K."/>
            <person name="Mikhailova N."/>
            <person name="Pati A."/>
            <person name="Chen A."/>
            <person name="Palaniappan K."/>
            <person name="Land M."/>
            <person name="Hauser L."/>
            <person name="Chang Y.J."/>
            <person name="Jeffries C.D."/>
            <person name="Brambilla E."/>
            <person name="Yasawong M."/>
            <person name="Rohde M."/>
            <person name="Pukall R."/>
            <person name="Spring S."/>
            <person name="Goker M."/>
            <person name="Woyke T."/>
            <person name="Bristow J."/>
            <person name="Eisen J.A."/>
            <person name="Markowitz V."/>
            <person name="Hugenholtz P."/>
            <person name="Kyrpides N.C."/>
            <person name="Klenk H.P."/>
        </authorList>
    </citation>
    <scope>NUCLEOTIDE SEQUENCE [LARGE SCALE GENOMIC DNA]</scope>
    <source>
        <strain evidence="7">ATCC 51220 / DSM 2926 / LMG 16218 / CuHBu1</strain>
        <plasmid evidence="7">pILYOP02</plasmid>
    </source>
</reference>
<evidence type="ECO:0000313" key="6">
    <source>
        <dbReference type="EMBL" id="ADO84595.1"/>
    </source>
</evidence>
<feature type="transmembrane region" description="Helical" evidence="5">
    <location>
        <begin position="136"/>
        <end position="153"/>
    </location>
</feature>
<proteinExistence type="predicted"/>
<dbReference type="GO" id="GO:0005886">
    <property type="term" value="C:plasma membrane"/>
    <property type="evidence" value="ECO:0007669"/>
    <property type="project" value="TreeGrafter"/>
</dbReference>
<feature type="transmembrane region" description="Helical" evidence="5">
    <location>
        <begin position="183"/>
        <end position="204"/>
    </location>
</feature>
<feature type="transmembrane region" description="Helical" evidence="5">
    <location>
        <begin position="94"/>
        <end position="115"/>
    </location>
</feature>
<feature type="transmembrane region" description="Helical" evidence="5">
    <location>
        <begin position="409"/>
        <end position="435"/>
    </location>
</feature>
<feature type="transmembrane region" description="Helical" evidence="5">
    <location>
        <begin position="329"/>
        <end position="348"/>
    </location>
</feature>
<feature type="transmembrane region" description="Helical" evidence="5">
    <location>
        <begin position="224"/>
        <end position="245"/>
    </location>
</feature>
<dbReference type="OrthoDB" id="9766267at2"/>
<protein>
    <submittedName>
        <fullName evidence="6">Anion transporter</fullName>
    </submittedName>
</protein>
<evidence type="ECO:0000256" key="4">
    <source>
        <dbReference type="ARBA" id="ARBA00023136"/>
    </source>
</evidence>
<evidence type="ECO:0000256" key="3">
    <source>
        <dbReference type="ARBA" id="ARBA00022989"/>
    </source>
</evidence>
<sequence>MNKKYEIDKRPIGLLFLIEYRNAIMLFTILMTFFYFINKNVNITELSLAGYRAMIIFFLAIVLWTLNIIPVVITSLLIMGLLSVYNVLESKVIYSFFGNSSVFFILGSFIISAGVKVSGISRRIAYVVLARYNSRPFSLVASIFFLSAFMSHIMPEHAVAALLIPILGDISGTFERKNVLNQYLYFSIFLGCVTGGVVTFLGGARNPLAVGILNEMTGKNISFIKWWAGASAPIYVLMAMILLYLKKKISSEISAGKIKNKLEITSDYRLKKISFNEIKAASILILTIFLWIFYNEEFGISNIALLSASLYFVLNVAKWEEINREINWGVLFMYGGSIAIGSALNSVGVLKWIVDNYLLNLNFSESGFIFLLITTSIFMTELISNSAVIVILLPVAINLGTKMGISPELVTMSVALPSGLSYIFPISSPVVAMIYSTKQLDLKTLIKSGFVLKIISVIIMFIFIKYYFPFIGI</sequence>
<dbReference type="KEGG" id="ipo:Ilyop_2843"/>
<accession>E3HDY3</accession>
<keyword evidence="4 5" id="KW-0472">Membrane</keyword>
<dbReference type="HOGENOM" id="CLU_005170_0_1_0"/>
<feature type="transmembrane region" description="Helical" evidence="5">
    <location>
        <begin position="12"/>
        <end position="37"/>
    </location>
</feature>
<comment type="subcellular location">
    <subcellularLocation>
        <location evidence="1">Membrane</location>
        <topology evidence="1">Multi-pass membrane protein</topology>
    </subcellularLocation>
</comment>
<evidence type="ECO:0000256" key="5">
    <source>
        <dbReference type="SAM" id="Phobius"/>
    </source>
</evidence>
<dbReference type="PANTHER" id="PTHR10283">
    <property type="entry name" value="SOLUTE CARRIER FAMILY 13 MEMBER"/>
    <property type="match status" value="1"/>
</dbReference>
<gene>
    <name evidence="6" type="ordered locus">Ilyop_2843</name>
</gene>
<dbReference type="GO" id="GO:0022857">
    <property type="term" value="F:transmembrane transporter activity"/>
    <property type="evidence" value="ECO:0007669"/>
    <property type="project" value="InterPro"/>
</dbReference>
<feature type="transmembrane region" description="Helical" evidence="5">
    <location>
        <begin position="368"/>
        <end position="397"/>
    </location>
</feature>
<evidence type="ECO:0000256" key="1">
    <source>
        <dbReference type="ARBA" id="ARBA00004141"/>
    </source>
</evidence>
<dbReference type="AlphaFoldDB" id="E3HDY3"/>
<keyword evidence="6" id="KW-0614">Plasmid</keyword>
<dbReference type="EMBL" id="CP002283">
    <property type="protein sequence ID" value="ADO84595.1"/>
    <property type="molecule type" value="Genomic_DNA"/>
</dbReference>
<dbReference type="NCBIfam" id="TIGR00785">
    <property type="entry name" value="dass"/>
    <property type="match status" value="1"/>
</dbReference>
<feature type="transmembrane region" description="Helical" evidence="5">
    <location>
        <begin position="300"/>
        <end position="317"/>
    </location>
</feature>
<keyword evidence="7" id="KW-1185">Reference proteome</keyword>
<dbReference type="Proteomes" id="UP000006875">
    <property type="component" value="Plasmid pILYOP02"/>
</dbReference>
<dbReference type="eggNOG" id="COG0471">
    <property type="taxonomic scope" value="Bacteria"/>
</dbReference>
<keyword evidence="3 5" id="KW-1133">Transmembrane helix</keyword>
<feature type="transmembrane region" description="Helical" evidence="5">
    <location>
        <begin position="450"/>
        <end position="468"/>
    </location>
</feature>
<dbReference type="Pfam" id="PF00939">
    <property type="entry name" value="Na_sulph_symp"/>
    <property type="match status" value="1"/>
</dbReference>
<geneLocation type="plasmid" evidence="6 7">
    <name>pILYOP02</name>
</geneLocation>
<evidence type="ECO:0000313" key="7">
    <source>
        <dbReference type="Proteomes" id="UP000006875"/>
    </source>
</evidence>
<dbReference type="RefSeq" id="WP_013389247.1">
    <property type="nucleotide sequence ID" value="NC_014634.1"/>
</dbReference>
<name>E3HDY3_ILYPC</name>
<dbReference type="InterPro" id="IPR001898">
    <property type="entry name" value="SLC13A/DASS"/>
</dbReference>
<feature type="transmembrane region" description="Helical" evidence="5">
    <location>
        <begin position="278"/>
        <end position="294"/>
    </location>
</feature>
<keyword evidence="2 5" id="KW-0812">Transmembrane</keyword>
<organism evidence="6 7">
    <name type="scientific">Ilyobacter polytropus (strain ATCC 51220 / DSM 2926 / LMG 16218 / CuHBu1)</name>
    <dbReference type="NCBI Taxonomy" id="572544"/>
    <lineage>
        <taxon>Bacteria</taxon>
        <taxon>Fusobacteriati</taxon>
        <taxon>Fusobacteriota</taxon>
        <taxon>Fusobacteriia</taxon>
        <taxon>Fusobacteriales</taxon>
        <taxon>Fusobacteriaceae</taxon>
        <taxon>Ilyobacter</taxon>
    </lineage>
</organism>
<evidence type="ECO:0000256" key="2">
    <source>
        <dbReference type="ARBA" id="ARBA00022692"/>
    </source>
</evidence>
<feature type="transmembrane region" description="Helical" evidence="5">
    <location>
        <begin position="159"/>
        <end position="176"/>
    </location>
</feature>